<evidence type="ECO:0000259" key="2">
    <source>
        <dbReference type="Pfam" id="PF24960"/>
    </source>
</evidence>
<name>A0ABZ0CIP1_9SPIR</name>
<dbReference type="NCBIfam" id="NF033723">
    <property type="entry name" value="S2_P23"/>
    <property type="match status" value="1"/>
</dbReference>
<protein>
    <submittedName>
        <fullName evidence="3">S2/P23 family protein</fullName>
    </submittedName>
</protein>
<evidence type="ECO:0000256" key="1">
    <source>
        <dbReference type="SAM" id="Phobius"/>
    </source>
</evidence>
<keyword evidence="4" id="KW-1185">Reference proteome</keyword>
<accession>A0ABZ0CIP1</accession>
<dbReference type="Pfam" id="PF24960">
    <property type="entry name" value="BB0158"/>
    <property type="match status" value="1"/>
</dbReference>
<dbReference type="RefSeq" id="WP_316384022.1">
    <property type="nucleotide sequence ID" value="NZ_CP132470.1"/>
</dbReference>
<gene>
    <name evidence="3" type="ORF">QIA44_04515</name>
</gene>
<dbReference type="EMBL" id="CP132470">
    <property type="protein sequence ID" value="WNY69095.1"/>
    <property type="molecule type" value="Genomic_DNA"/>
</dbReference>
<evidence type="ECO:0000313" key="3">
    <source>
        <dbReference type="EMBL" id="WNY69095.1"/>
    </source>
</evidence>
<feature type="transmembrane region" description="Helical" evidence="1">
    <location>
        <begin position="7"/>
        <end position="24"/>
    </location>
</feature>
<feature type="domain" description="Outer surface lipoprotein BB0158" evidence="2">
    <location>
        <begin position="104"/>
        <end position="290"/>
    </location>
</feature>
<geneLocation type="plasmid" evidence="3 4">
    <name>lp17</name>
</geneLocation>
<keyword evidence="3" id="KW-0614">Plasmid</keyword>
<organism evidence="3 4">
    <name type="scientific">Borreliella lusitaniae</name>
    <dbReference type="NCBI Taxonomy" id="100177"/>
    <lineage>
        <taxon>Bacteria</taxon>
        <taxon>Pseudomonadati</taxon>
        <taxon>Spirochaetota</taxon>
        <taxon>Spirochaetia</taxon>
        <taxon>Spirochaetales</taxon>
        <taxon>Borreliaceae</taxon>
        <taxon>Borreliella</taxon>
    </lineage>
</organism>
<dbReference type="Proteomes" id="UP001301963">
    <property type="component" value="Plasmid lp17"/>
</dbReference>
<proteinExistence type="predicted"/>
<dbReference type="PROSITE" id="PS51257">
    <property type="entry name" value="PROKAR_LIPOPROTEIN"/>
    <property type="match status" value="1"/>
</dbReference>
<dbReference type="InterPro" id="IPR056668">
    <property type="entry name" value="BB0158-like"/>
</dbReference>
<keyword evidence="1" id="KW-0472">Membrane</keyword>
<reference evidence="3" key="1">
    <citation type="submission" date="2023-07" db="EMBL/GenBank/DDBJ databases">
        <title>Genome sequencing of multiple Borrelia sensu lato isolates.</title>
        <authorList>
            <person name="Mongodin E.F."/>
            <person name="Rudenko N."/>
            <person name="Fraser C.M."/>
            <person name="Schutzer S."/>
            <person name="Luft B."/>
            <person name="Morgan R."/>
            <person name="Chastens S."/>
            <person name="Qiu W."/>
        </authorList>
    </citation>
    <scope>NUCLEOTIDE SEQUENCE [LARGE SCALE GENOMIC DNA]</scope>
    <source>
        <strain evidence="3">PotiB3</strain>
    </source>
</reference>
<keyword evidence="1" id="KW-1133">Transmembrane helix</keyword>
<sequence>MKKGISILNIFFYISFFYSCFLAPKSLKNIETGISGFKEIKKNNKKDIKKNNKKDIKKNNKKDIKKNNKKDIKENNNNISYIDKETKLTNIKEGEVWELLVGGYVTWAKSGDLINIKDKYSNLIEDLKGLKYSYIFSPIQFKTSSSWWSSDYTYYINDNNYTILGNNAPIAKIIAFESTKEFEDKYEVKSLKLISAGSNIDFEQNRTGFAAIKLKENSKEAGYINSYNFGVFNDDLTNSFNLLWKKGKWSYMLSQLTIKDKKTNTNKTYEIVLSPKIFNDTIKLIHAKYPKLSKEKLKPPIDE</sequence>
<evidence type="ECO:0000313" key="4">
    <source>
        <dbReference type="Proteomes" id="UP001301963"/>
    </source>
</evidence>
<keyword evidence="1" id="KW-0812">Transmembrane</keyword>